<dbReference type="Proteomes" id="UP000198937">
    <property type="component" value="Unassembled WGS sequence"/>
</dbReference>
<dbReference type="RefSeq" id="WP_175440466.1">
    <property type="nucleotide sequence ID" value="NZ_BMMJ01000001.1"/>
</dbReference>
<dbReference type="GO" id="GO:0030170">
    <property type="term" value="F:pyridoxal phosphate binding"/>
    <property type="evidence" value="ECO:0007669"/>
    <property type="project" value="InterPro"/>
</dbReference>
<keyword evidence="2 5" id="KW-0032">Aminotransferase</keyword>
<gene>
    <name evidence="5" type="ORF">GA0070617_1619</name>
</gene>
<dbReference type="PANTHER" id="PTHR42832">
    <property type="entry name" value="AMINO ACID AMINOTRANSFERASE"/>
    <property type="match status" value="1"/>
</dbReference>
<dbReference type="Gene3D" id="3.90.1150.10">
    <property type="entry name" value="Aspartate Aminotransferase, domain 1"/>
    <property type="match status" value="1"/>
</dbReference>
<dbReference type="STRING" id="683228.GA0070617_1619"/>
<keyword evidence="6" id="KW-1185">Reference proteome</keyword>
<keyword evidence="3 5" id="KW-0808">Transferase</keyword>
<dbReference type="Gene3D" id="3.40.640.10">
    <property type="entry name" value="Type I PLP-dependent aspartate aminotransferase-like (Major domain)"/>
    <property type="match status" value="1"/>
</dbReference>
<dbReference type="CDD" id="cd00609">
    <property type="entry name" value="AAT_like"/>
    <property type="match status" value="1"/>
</dbReference>
<dbReference type="InterPro" id="IPR015424">
    <property type="entry name" value="PyrdxlP-dep_Trfase"/>
</dbReference>
<protein>
    <submittedName>
        <fullName evidence="5">N-succinyldiaminopimelate aminotransferase</fullName>
    </submittedName>
</protein>
<evidence type="ECO:0000313" key="6">
    <source>
        <dbReference type="Proteomes" id="UP000198937"/>
    </source>
</evidence>
<proteinExistence type="predicted"/>
<reference evidence="5 6" key="1">
    <citation type="submission" date="2016-06" db="EMBL/GenBank/DDBJ databases">
        <authorList>
            <person name="Kjaerup R.B."/>
            <person name="Dalgaard T.S."/>
            <person name="Juul-Madsen H.R."/>
        </authorList>
    </citation>
    <scope>NUCLEOTIDE SEQUENCE [LARGE SCALE GENOMIC DNA]</scope>
    <source>
        <strain evidence="5 6">DSM 45577</strain>
    </source>
</reference>
<feature type="domain" description="Aminotransferase class I/classII large" evidence="4">
    <location>
        <begin position="48"/>
        <end position="379"/>
    </location>
</feature>
<dbReference type="InterPro" id="IPR004839">
    <property type="entry name" value="Aminotransferase_I/II_large"/>
</dbReference>
<evidence type="ECO:0000256" key="2">
    <source>
        <dbReference type="ARBA" id="ARBA00022576"/>
    </source>
</evidence>
<comment type="cofactor">
    <cofactor evidence="1">
        <name>pyridoxal 5'-phosphate</name>
        <dbReference type="ChEBI" id="CHEBI:597326"/>
    </cofactor>
</comment>
<dbReference type="GO" id="GO:0008483">
    <property type="term" value="F:transaminase activity"/>
    <property type="evidence" value="ECO:0007669"/>
    <property type="project" value="UniProtKB-KW"/>
</dbReference>
<name>A0A1C6UA77_9ACTN</name>
<dbReference type="AlphaFoldDB" id="A0A1C6UA77"/>
<dbReference type="InterPro" id="IPR050881">
    <property type="entry name" value="LL-DAP_aminotransferase"/>
</dbReference>
<accession>A0A1C6UA77</accession>
<evidence type="ECO:0000259" key="4">
    <source>
        <dbReference type="Pfam" id="PF00155"/>
    </source>
</evidence>
<evidence type="ECO:0000256" key="3">
    <source>
        <dbReference type="ARBA" id="ARBA00022679"/>
    </source>
</evidence>
<evidence type="ECO:0000313" key="5">
    <source>
        <dbReference type="EMBL" id="SCL50868.1"/>
    </source>
</evidence>
<sequence>MTRSPFARLRDLLRDVPAPAGWDPIPLHLGEARLVEPPLDVAALDAVDGWTRYPELGGSAELRTAYLGWLARRFGGSFGEPADAGLMTDAELAADAGLAVEPTPGSKQALAVVIAQAVRRARARGVTDPVVVLPNPGYPTYLAGTEAAGARPLCYPGTVDDGPADDGSGLADPVDALAAAVAAGAGRVAAVVVCHPGNPDGETLTAGQLARAAEVARRADAVLVVDECYVDLWLGTAPAGFLSDPAALADPGLSFVVLHTLAKRSGAPGLRSGFVVGDRHTVAAYAEYNRTCGVSLPRPVCAVSAALWSDDTHVARARAALARNWDTADELLKDLPGYRRPGAGFFLWLPVPDDPGTTRRLWRDQALTVMPGRYLAVDTAAGSNPAAAGKDPGVDTAAGSNPGAGHLRVALVHDEARTEVALTRLRAGLT</sequence>
<dbReference type="SUPFAM" id="SSF53383">
    <property type="entry name" value="PLP-dependent transferases"/>
    <property type="match status" value="1"/>
</dbReference>
<dbReference type="InterPro" id="IPR015421">
    <property type="entry name" value="PyrdxlP-dep_Trfase_major"/>
</dbReference>
<dbReference type="InterPro" id="IPR015422">
    <property type="entry name" value="PyrdxlP-dep_Trfase_small"/>
</dbReference>
<dbReference type="Pfam" id="PF00155">
    <property type="entry name" value="Aminotran_1_2"/>
    <property type="match status" value="1"/>
</dbReference>
<dbReference type="PANTHER" id="PTHR42832:SF3">
    <property type="entry name" value="L-GLUTAMINE--4-(METHYLSULFANYL)-2-OXOBUTANOATE AMINOTRANSFERASE"/>
    <property type="match status" value="1"/>
</dbReference>
<evidence type="ECO:0000256" key="1">
    <source>
        <dbReference type="ARBA" id="ARBA00001933"/>
    </source>
</evidence>
<organism evidence="5 6">
    <name type="scientific">Micromonospora yangpuensis</name>
    <dbReference type="NCBI Taxonomy" id="683228"/>
    <lineage>
        <taxon>Bacteria</taxon>
        <taxon>Bacillati</taxon>
        <taxon>Actinomycetota</taxon>
        <taxon>Actinomycetes</taxon>
        <taxon>Micromonosporales</taxon>
        <taxon>Micromonosporaceae</taxon>
        <taxon>Micromonospora</taxon>
    </lineage>
</organism>
<dbReference type="EMBL" id="FMIA01000002">
    <property type="protein sequence ID" value="SCL50868.1"/>
    <property type="molecule type" value="Genomic_DNA"/>
</dbReference>